<protein>
    <submittedName>
        <fullName evidence="1">Uncharacterized protein</fullName>
    </submittedName>
</protein>
<sequence length="63" mass="7055">MSYLLLQGMLFFYYFISDEDLPPYRLRKASPRAAAISLIRSAPLEPRGASDSFTSTARPDSVP</sequence>
<evidence type="ECO:0000313" key="2">
    <source>
        <dbReference type="Proteomes" id="UP001597169"/>
    </source>
</evidence>
<dbReference type="EMBL" id="JBHTKX010000001">
    <property type="protein sequence ID" value="MFD1128784.1"/>
    <property type="molecule type" value="Genomic_DNA"/>
</dbReference>
<accession>A0ABW3PP36</accession>
<proteinExistence type="predicted"/>
<organism evidence="1 2">
    <name type="scientific">Paenibacillus provencensis</name>
    <dbReference type="NCBI Taxonomy" id="441151"/>
    <lineage>
        <taxon>Bacteria</taxon>
        <taxon>Bacillati</taxon>
        <taxon>Bacillota</taxon>
        <taxon>Bacilli</taxon>
        <taxon>Bacillales</taxon>
        <taxon>Paenibacillaceae</taxon>
        <taxon>Paenibacillus</taxon>
    </lineage>
</organism>
<name>A0ABW3PP36_9BACL</name>
<gene>
    <name evidence="1" type="ORF">ACFQ3J_11425</name>
</gene>
<comment type="caution">
    <text evidence="1">The sequence shown here is derived from an EMBL/GenBank/DDBJ whole genome shotgun (WGS) entry which is preliminary data.</text>
</comment>
<evidence type="ECO:0000313" key="1">
    <source>
        <dbReference type="EMBL" id="MFD1128784.1"/>
    </source>
</evidence>
<reference evidence="2" key="1">
    <citation type="journal article" date="2019" name="Int. J. Syst. Evol. Microbiol.">
        <title>The Global Catalogue of Microorganisms (GCM) 10K type strain sequencing project: providing services to taxonomists for standard genome sequencing and annotation.</title>
        <authorList>
            <consortium name="The Broad Institute Genomics Platform"/>
            <consortium name="The Broad Institute Genome Sequencing Center for Infectious Disease"/>
            <person name="Wu L."/>
            <person name="Ma J."/>
        </authorList>
    </citation>
    <scope>NUCLEOTIDE SEQUENCE [LARGE SCALE GENOMIC DNA]</scope>
    <source>
        <strain evidence="2">CCUG 53519</strain>
    </source>
</reference>
<keyword evidence="2" id="KW-1185">Reference proteome</keyword>
<dbReference type="Proteomes" id="UP001597169">
    <property type="component" value="Unassembled WGS sequence"/>
</dbReference>
<dbReference type="RefSeq" id="WP_091154715.1">
    <property type="nucleotide sequence ID" value="NZ_JBHTKX010000001.1"/>
</dbReference>